<evidence type="ECO:0000256" key="3">
    <source>
        <dbReference type="ARBA" id="ARBA00022475"/>
    </source>
</evidence>
<feature type="domain" description="ABC transmembrane type-1" evidence="9">
    <location>
        <begin position="56"/>
        <end position="261"/>
    </location>
</feature>
<keyword evidence="2 8" id="KW-0813">Transport</keyword>
<dbReference type="GO" id="GO:0055085">
    <property type="term" value="P:transmembrane transport"/>
    <property type="evidence" value="ECO:0007669"/>
    <property type="project" value="InterPro"/>
</dbReference>
<dbReference type="Gene3D" id="1.10.3720.10">
    <property type="entry name" value="MetI-like"/>
    <property type="match status" value="2"/>
</dbReference>
<dbReference type="Proteomes" id="UP000618460">
    <property type="component" value="Unassembled WGS sequence"/>
</dbReference>
<evidence type="ECO:0000256" key="7">
    <source>
        <dbReference type="ARBA" id="ARBA00023136"/>
    </source>
</evidence>
<name>A0A917WYQ8_9BACI</name>
<dbReference type="OrthoDB" id="9776648at2"/>
<dbReference type="EMBL" id="BMLG01000029">
    <property type="protein sequence ID" value="GGM42465.1"/>
    <property type="molecule type" value="Genomic_DNA"/>
</dbReference>
<comment type="similarity">
    <text evidence="8">Belongs to the binding-protein-dependent transport system permease family.</text>
</comment>
<dbReference type="Pfam" id="PF00528">
    <property type="entry name" value="BPD_transp_1"/>
    <property type="match status" value="2"/>
</dbReference>
<keyword evidence="5 8" id="KW-0812">Transmembrane</keyword>
<evidence type="ECO:0000256" key="2">
    <source>
        <dbReference type="ARBA" id="ARBA00022448"/>
    </source>
</evidence>
<dbReference type="RefSeq" id="WP_117157069.1">
    <property type="nucleotide sequence ID" value="NZ_BMLG01000029.1"/>
</dbReference>
<keyword evidence="6 8" id="KW-1133">Transmembrane helix</keyword>
<evidence type="ECO:0000259" key="9">
    <source>
        <dbReference type="PROSITE" id="PS50928"/>
    </source>
</evidence>
<dbReference type="PANTHER" id="PTHR43357:SF3">
    <property type="entry name" value="FE(3+)-TRANSPORT SYSTEM PERMEASE PROTEIN FBPB 2"/>
    <property type="match status" value="1"/>
</dbReference>
<dbReference type="AlphaFoldDB" id="A0A917WYQ8"/>
<gene>
    <name evidence="10" type="ORF">GCM10011351_30580</name>
</gene>
<keyword evidence="7 8" id="KW-0472">Membrane</keyword>
<dbReference type="CDD" id="cd06261">
    <property type="entry name" value="TM_PBP2"/>
    <property type="match status" value="2"/>
</dbReference>
<organism evidence="10 11">
    <name type="scientific">Paraliobacillus quinghaiensis</name>
    <dbReference type="NCBI Taxonomy" id="470815"/>
    <lineage>
        <taxon>Bacteria</taxon>
        <taxon>Bacillati</taxon>
        <taxon>Bacillota</taxon>
        <taxon>Bacilli</taxon>
        <taxon>Bacillales</taxon>
        <taxon>Bacillaceae</taxon>
        <taxon>Paraliobacillus</taxon>
    </lineage>
</organism>
<evidence type="ECO:0000256" key="1">
    <source>
        <dbReference type="ARBA" id="ARBA00004429"/>
    </source>
</evidence>
<sequence length="546" mass="61748">MRIIRNISIHLNIWSILSILFVILILSPNLSIILQFFSEPNENWEHIKQYMLKKYIINTLILVVFTGLFTTLIGVSLAWIVTAYDFPFKRFLKWGLMLPLAIPPYIGAYTYHGILNYTGLIQSTLRNSFDISVNQRYFDIMNMPGAIFIFTLFLFPYVYTITRAFLEKQSASMIENARILGSNGWRIFFRIVLPISRVAIVGGVSLVILELLNDYGVVKYFGIQTFSTAIFQTWFGLGDLTSAIKLAGTLMLLVLIILLLEKIIRGRRKYSYASSKIRPLQPNHLKGWKASITTIYCFGIFSFAFLFPVIQLILWMFMTYEKVLSKEFYSLIGNSILVASVSALLIVIIALVIGNFTRLNNSIFAKIASKITILGYSIPGAVIAIGVLTLFLDLDKALFGFYARLGMSPTLLLSTSLVMLSFAYVIRFLAIGYNSIEAGFEKVGKNFTEASRTLGMSVTKTFFKVDLKLIRGAVVGGFILAWIEIIKELPLTLLLRPFNFETLATKAFQYASDEKIHEAAIPSLFIISISALLIFFFYKILDKEPS</sequence>
<evidence type="ECO:0000313" key="10">
    <source>
        <dbReference type="EMBL" id="GGM42465.1"/>
    </source>
</evidence>
<evidence type="ECO:0000256" key="4">
    <source>
        <dbReference type="ARBA" id="ARBA00022519"/>
    </source>
</evidence>
<accession>A0A917WYQ8</accession>
<evidence type="ECO:0000313" key="11">
    <source>
        <dbReference type="Proteomes" id="UP000618460"/>
    </source>
</evidence>
<dbReference type="PROSITE" id="PS50928">
    <property type="entry name" value="ABC_TM1"/>
    <property type="match status" value="2"/>
</dbReference>
<keyword evidence="3" id="KW-1003">Cell membrane</keyword>
<feature type="transmembrane region" description="Helical" evidence="8">
    <location>
        <begin position="91"/>
        <end position="111"/>
    </location>
</feature>
<feature type="transmembrane region" description="Helical" evidence="8">
    <location>
        <begin position="519"/>
        <end position="541"/>
    </location>
</feature>
<feature type="transmembrane region" description="Helical" evidence="8">
    <location>
        <begin position="329"/>
        <end position="353"/>
    </location>
</feature>
<dbReference type="PANTHER" id="PTHR43357">
    <property type="entry name" value="INNER MEMBRANE ABC TRANSPORTER PERMEASE PROTEIN YDCV"/>
    <property type="match status" value="1"/>
</dbReference>
<feature type="transmembrane region" description="Helical" evidence="8">
    <location>
        <begin position="243"/>
        <end position="260"/>
    </location>
</feature>
<evidence type="ECO:0000256" key="8">
    <source>
        <dbReference type="RuleBase" id="RU363032"/>
    </source>
</evidence>
<feature type="transmembrane region" description="Helical" evidence="8">
    <location>
        <begin position="373"/>
        <end position="392"/>
    </location>
</feature>
<evidence type="ECO:0000256" key="6">
    <source>
        <dbReference type="ARBA" id="ARBA00022989"/>
    </source>
</evidence>
<dbReference type="SUPFAM" id="SSF161098">
    <property type="entry name" value="MetI-like"/>
    <property type="match status" value="2"/>
</dbReference>
<proteinExistence type="inferred from homology"/>
<comment type="caution">
    <text evidence="10">The sequence shown here is derived from an EMBL/GenBank/DDBJ whole genome shotgun (WGS) entry which is preliminary data.</text>
</comment>
<feature type="transmembrane region" description="Helical" evidence="8">
    <location>
        <begin position="187"/>
        <end position="209"/>
    </location>
</feature>
<feature type="transmembrane region" description="Helical" evidence="8">
    <location>
        <begin position="56"/>
        <end position="79"/>
    </location>
</feature>
<feature type="transmembrane region" description="Helical" evidence="8">
    <location>
        <begin position="12"/>
        <end position="36"/>
    </location>
</feature>
<keyword evidence="11" id="KW-1185">Reference proteome</keyword>
<protein>
    <submittedName>
        <fullName evidence="10">ABC transporter permease</fullName>
    </submittedName>
</protein>
<reference evidence="10" key="2">
    <citation type="submission" date="2020-09" db="EMBL/GenBank/DDBJ databases">
        <authorList>
            <person name="Sun Q."/>
            <person name="Zhou Y."/>
        </authorList>
    </citation>
    <scope>NUCLEOTIDE SEQUENCE</scope>
    <source>
        <strain evidence="10">CGMCC 1.6333</strain>
    </source>
</reference>
<evidence type="ECO:0000256" key="5">
    <source>
        <dbReference type="ARBA" id="ARBA00022692"/>
    </source>
</evidence>
<comment type="subcellular location">
    <subcellularLocation>
        <location evidence="1">Cell inner membrane</location>
        <topology evidence="1">Multi-pass membrane protein</topology>
    </subcellularLocation>
    <subcellularLocation>
        <location evidence="8">Cell membrane</location>
        <topology evidence="8">Multi-pass membrane protein</topology>
    </subcellularLocation>
</comment>
<feature type="domain" description="ABC transmembrane type-1" evidence="9">
    <location>
        <begin position="332"/>
        <end position="537"/>
    </location>
</feature>
<dbReference type="GO" id="GO:0005886">
    <property type="term" value="C:plasma membrane"/>
    <property type="evidence" value="ECO:0007669"/>
    <property type="project" value="UniProtKB-SubCell"/>
</dbReference>
<feature type="transmembrane region" description="Helical" evidence="8">
    <location>
        <begin position="469"/>
        <end position="486"/>
    </location>
</feature>
<feature type="transmembrane region" description="Helical" evidence="8">
    <location>
        <begin position="295"/>
        <end position="317"/>
    </location>
</feature>
<dbReference type="InterPro" id="IPR035906">
    <property type="entry name" value="MetI-like_sf"/>
</dbReference>
<feature type="transmembrane region" description="Helical" evidence="8">
    <location>
        <begin position="146"/>
        <end position="166"/>
    </location>
</feature>
<reference evidence="10" key="1">
    <citation type="journal article" date="2014" name="Int. J. Syst. Evol. Microbiol.">
        <title>Complete genome sequence of Corynebacterium casei LMG S-19264T (=DSM 44701T), isolated from a smear-ripened cheese.</title>
        <authorList>
            <consortium name="US DOE Joint Genome Institute (JGI-PGF)"/>
            <person name="Walter F."/>
            <person name="Albersmeier A."/>
            <person name="Kalinowski J."/>
            <person name="Ruckert C."/>
        </authorList>
    </citation>
    <scope>NUCLEOTIDE SEQUENCE</scope>
    <source>
        <strain evidence="10">CGMCC 1.6333</strain>
    </source>
</reference>
<dbReference type="InterPro" id="IPR000515">
    <property type="entry name" value="MetI-like"/>
</dbReference>
<keyword evidence="4" id="KW-0997">Cell inner membrane</keyword>
<feature type="transmembrane region" description="Helical" evidence="8">
    <location>
        <begin position="412"/>
        <end position="433"/>
    </location>
</feature>